<proteinExistence type="inferred from homology"/>
<evidence type="ECO:0000259" key="6">
    <source>
        <dbReference type="PROSITE" id="PS50600"/>
    </source>
</evidence>
<dbReference type="OMA" id="PRATHCE"/>
<feature type="compositionally biased region" description="Polar residues" evidence="5">
    <location>
        <begin position="49"/>
        <end position="68"/>
    </location>
</feature>
<feature type="domain" description="Ubiquitin-like protease family profile" evidence="6">
    <location>
        <begin position="196"/>
        <end position="388"/>
    </location>
</feature>
<keyword evidence="4" id="KW-0788">Thiol protease</keyword>
<dbReference type="InterPro" id="IPR038765">
    <property type="entry name" value="Papain-like_cys_pep_sf"/>
</dbReference>
<dbReference type="Proteomes" id="UP000243459">
    <property type="component" value="Chromosome 5"/>
</dbReference>
<dbReference type="Gene3D" id="3.30.310.130">
    <property type="entry name" value="Ubiquitin-related"/>
    <property type="match status" value="1"/>
</dbReference>
<dbReference type="EMBL" id="CM007385">
    <property type="protein sequence ID" value="ONK68435.1"/>
    <property type="molecule type" value="Genomic_DNA"/>
</dbReference>
<sequence length="456" mass="52957">MLDKLPDKGAKYRSTLYQYCEELDRRSNVRIQKGVTECPRATHCESSGEVGSNSTPKGSNSQEMSESKTGAAFSEELSIMSKHLRENGLSLQEERQPLQKRPKVTRKDKCGFSTFKFADTVNISSLQARKNLSRRLSKRRRAAKRGWKDREFEEVQHVVLLDDEDAQPMNSTQGGDAFDNREYKIYYPSRGDPECVELFCSDVNCLEPESYLSSPIMNFYIQYLQRSPSLMAKRKGDCYIFNTYFYSKLEEAITCKNDRSGSFLKLRRWWKGVDIFQKAYIFLPIHGDMHWSLVIICIPAKEDESGLIILHLDSLGLHASSHIFSIVGSYLREEWNYINENAPPSDPPISERIWKHLPRRIEKEKIMVPQQKNEYDCGLFVLYFMERFIKDAPERLRKKDLSIFGRKWFKPEDASGLRDKVREVVNKEFETNMLKLKDGMQEWRASTSASENSNSS</sequence>
<evidence type="ECO:0000313" key="8">
    <source>
        <dbReference type="Proteomes" id="UP000243459"/>
    </source>
</evidence>
<evidence type="ECO:0000256" key="2">
    <source>
        <dbReference type="ARBA" id="ARBA00022670"/>
    </source>
</evidence>
<feature type="region of interest" description="Disordered" evidence="5">
    <location>
        <begin position="42"/>
        <end position="71"/>
    </location>
</feature>
<reference evidence="8" key="1">
    <citation type="journal article" date="2017" name="Nat. Commun.">
        <title>The asparagus genome sheds light on the origin and evolution of a young Y chromosome.</title>
        <authorList>
            <person name="Harkess A."/>
            <person name="Zhou J."/>
            <person name="Xu C."/>
            <person name="Bowers J.E."/>
            <person name="Van der Hulst R."/>
            <person name="Ayyampalayam S."/>
            <person name="Mercati F."/>
            <person name="Riccardi P."/>
            <person name="McKain M.R."/>
            <person name="Kakrana A."/>
            <person name="Tang H."/>
            <person name="Ray J."/>
            <person name="Groenendijk J."/>
            <person name="Arikit S."/>
            <person name="Mathioni S.M."/>
            <person name="Nakano M."/>
            <person name="Shan H."/>
            <person name="Telgmann-Rauber A."/>
            <person name="Kanno A."/>
            <person name="Yue Z."/>
            <person name="Chen H."/>
            <person name="Li W."/>
            <person name="Chen Y."/>
            <person name="Xu X."/>
            <person name="Zhang Y."/>
            <person name="Luo S."/>
            <person name="Chen H."/>
            <person name="Gao J."/>
            <person name="Mao Z."/>
            <person name="Pires J.C."/>
            <person name="Luo M."/>
            <person name="Kudrna D."/>
            <person name="Wing R.A."/>
            <person name="Meyers B.C."/>
            <person name="Yi K."/>
            <person name="Kong H."/>
            <person name="Lavrijsen P."/>
            <person name="Sunseri F."/>
            <person name="Falavigna A."/>
            <person name="Ye Y."/>
            <person name="Leebens-Mack J.H."/>
            <person name="Chen G."/>
        </authorList>
    </citation>
    <scope>NUCLEOTIDE SEQUENCE [LARGE SCALE GENOMIC DNA]</scope>
    <source>
        <strain evidence="8">cv. DH0086</strain>
    </source>
</reference>
<dbReference type="PROSITE" id="PS50600">
    <property type="entry name" value="ULP_PROTEASE"/>
    <property type="match status" value="1"/>
</dbReference>
<evidence type="ECO:0000256" key="4">
    <source>
        <dbReference type="ARBA" id="ARBA00022807"/>
    </source>
</evidence>
<dbReference type="Gene3D" id="1.10.418.20">
    <property type="match status" value="1"/>
</dbReference>
<evidence type="ECO:0000256" key="1">
    <source>
        <dbReference type="ARBA" id="ARBA00005234"/>
    </source>
</evidence>
<dbReference type="InterPro" id="IPR003653">
    <property type="entry name" value="Peptidase_C48_C"/>
</dbReference>
<gene>
    <name evidence="7" type="ORF">A4U43_C05F11470</name>
</gene>
<dbReference type="GO" id="GO:0006508">
    <property type="term" value="P:proteolysis"/>
    <property type="evidence" value="ECO:0007669"/>
    <property type="project" value="UniProtKB-KW"/>
</dbReference>
<dbReference type="AlphaFoldDB" id="A0A5P1EQZ1"/>
<accession>A0A5P1EQZ1</accession>
<dbReference type="GO" id="GO:0008234">
    <property type="term" value="F:cysteine-type peptidase activity"/>
    <property type="evidence" value="ECO:0007669"/>
    <property type="project" value="UniProtKB-KW"/>
</dbReference>
<evidence type="ECO:0000256" key="5">
    <source>
        <dbReference type="SAM" id="MobiDB-lite"/>
    </source>
</evidence>
<dbReference type="PANTHER" id="PTHR46915">
    <property type="entry name" value="UBIQUITIN-LIKE PROTEASE 4-RELATED"/>
    <property type="match status" value="1"/>
</dbReference>
<keyword evidence="3" id="KW-0378">Hydrolase</keyword>
<dbReference type="GO" id="GO:0016926">
    <property type="term" value="P:protein desumoylation"/>
    <property type="evidence" value="ECO:0007669"/>
    <property type="project" value="UniProtKB-ARBA"/>
</dbReference>
<comment type="similarity">
    <text evidence="1">Belongs to the peptidase C48 family.</text>
</comment>
<organism evidence="7 8">
    <name type="scientific">Asparagus officinalis</name>
    <name type="common">Garden asparagus</name>
    <dbReference type="NCBI Taxonomy" id="4686"/>
    <lineage>
        <taxon>Eukaryota</taxon>
        <taxon>Viridiplantae</taxon>
        <taxon>Streptophyta</taxon>
        <taxon>Embryophyta</taxon>
        <taxon>Tracheophyta</taxon>
        <taxon>Spermatophyta</taxon>
        <taxon>Magnoliopsida</taxon>
        <taxon>Liliopsida</taxon>
        <taxon>Asparagales</taxon>
        <taxon>Asparagaceae</taxon>
        <taxon>Asparagoideae</taxon>
        <taxon>Asparagus</taxon>
    </lineage>
</organism>
<dbReference type="PANTHER" id="PTHR46915:SF2">
    <property type="entry name" value="UBIQUITIN-LIKE PROTEASE 4"/>
    <property type="match status" value="1"/>
</dbReference>
<evidence type="ECO:0000313" key="7">
    <source>
        <dbReference type="EMBL" id="ONK68435.1"/>
    </source>
</evidence>
<protein>
    <recommendedName>
        <fullName evidence="6">Ubiquitin-like protease family profile domain-containing protein</fullName>
    </recommendedName>
</protein>
<evidence type="ECO:0000256" key="3">
    <source>
        <dbReference type="ARBA" id="ARBA00022801"/>
    </source>
</evidence>
<keyword evidence="2" id="KW-0645">Protease</keyword>
<dbReference type="Gramene" id="ONK68435">
    <property type="protein sequence ID" value="ONK68435"/>
    <property type="gene ID" value="A4U43_C05F11470"/>
</dbReference>
<keyword evidence="8" id="KW-1185">Reference proteome</keyword>
<dbReference type="SUPFAM" id="SSF54001">
    <property type="entry name" value="Cysteine proteinases"/>
    <property type="match status" value="1"/>
</dbReference>
<dbReference type="OrthoDB" id="442460at2759"/>
<dbReference type="Pfam" id="PF02902">
    <property type="entry name" value="Peptidase_C48"/>
    <property type="match status" value="1"/>
</dbReference>
<name>A0A5P1EQZ1_ASPOF</name>